<keyword evidence="6" id="KW-0418">Kinase</keyword>
<reference evidence="11 12" key="1">
    <citation type="submission" date="2019-12" db="EMBL/GenBank/DDBJ databases">
        <authorList>
            <person name="Scholz U."/>
            <person name="Mascher M."/>
            <person name="Fiebig A."/>
        </authorList>
    </citation>
    <scope>NUCLEOTIDE SEQUENCE</scope>
</reference>
<dbReference type="GO" id="GO:0005524">
    <property type="term" value="F:ATP binding"/>
    <property type="evidence" value="ECO:0007669"/>
    <property type="project" value="UniProtKB-KW"/>
</dbReference>
<dbReference type="GO" id="GO:0046872">
    <property type="term" value="F:metal ion binding"/>
    <property type="evidence" value="ECO:0007669"/>
    <property type="project" value="UniProtKB-KW"/>
</dbReference>
<dbReference type="Gene3D" id="3.40.50.2300">
    <property type="match status" value="1"/>
</dbReference>
<evidence type="ECO:0000256" key="4">
    <source>
        <dbReference type="ARBA" id="ARBA00022723"/>
    </source>
</evidence>
<evidence type="ECO:0000313" key="12">
    <source>
        <dbReference type="Proteomes" id="UP001189122"/>
    </source>
</evidence>
<feature type="domain" description="Response regulatory" evidence="10">
    <location>
        <begin position="527"/>
        <end position="645"/>
    </location>
</feature>
<evidence type="ECO:0000256" key="1">
    <source>
        <dbReference type="ARBA" id="ARBA00000085"/>
    </source>
</evidence>
<name>A0A7I8IB92_SPIIN</name>
<comment type="catalytic activity">
    <reaction evidence="1">
        <text>ATP + protein L-histidine = ADP + protein N-phospho-L-histidine.</text>
        <dbReference type="EC" id="2.7.13.3"/>
    </reaction>
</comment>
<keyword evidence="7" id="KW-0067">ATP-binding</keyword>
<keyword evidence="9" id="KW-0812">Transmembrane</keyword>
<evidence type="ECO:0000256" key="8">
    <source>
        <dbReference type="PROSITE-ProRule" id="PRU00169"/>
    </source>
</evidence>
<dbReference type="Proteomes" id="UP001189122">
    <property type="component" value="Unassembled WGS sequence"/>
</dbReference>
<protein>
    <recommendedName>
        <fullName evidence="2">histidine kinase</fullName>
        <ecNumber evidence="2">2.7.13.3</ecNumber>
    </recommendedName>
</protein>
<dbReference type="InterPro" id="IPR011006">
    <property type="entry name" value="CheY-like_superfamily"/>
</dbReference>
<dbReference type="Gene3D" id="1.10.287.130">
    <property type="match status" value="1"/>
</dbReference>
<keyword evidence="9" id="KW-1133">Transmembrane helix</keyword>
<keyword evidence="9" id="KW-0472">Membrane</keyword>
<feature type="transmembrane region" description="Helical" evidence="9">
    <location>
        <begin position="90"/>
        <end position="109"/>
    </location>
</feature>
<dbReference type="EC" id="2.7.13.3" evidence="2"/>
<dbReference type="PROSITE" id="PS50110">
    <property type="entry name" value="RESPONSE_REGULATORY"/>
    <property type="match status" value="1"/>
</dbReference>
<dbReference type="InterPro" id="IPR058544">
    <property type="entry name" value="ETR1_N"/>
</dbReference>
<dbReference type="PANTHER" id="PTHR24423">
    <property type="entry name" value="TWO-COMPONENT SENSOR HISTIDINE KINASE"/>
    <property type="match status" value="1"/>
</dbReference>
<accession>A0A7I8IB92</accession>
<dbReference type="PANTHER" id="PTHR24423:SF622">
    <property type="entry name" value="ETHYLENE RECEPTOR"/>
    <property type="match status" value="1"/>
</dbReference>
<evidence type="ECO:0000256" key="2">
    <source>
        <dbReference type="ARBA" id="ARBA00012438"/>
    </source>
</evidence>
<dbReference type="EMBL" id="CACRZD030000001">
    <property type="protein sequence ID" value="CAA6655027.1"/>
    <property type="molecule type" value="Genomic_DNA"/>
</dbReference>
<keyword evidence="8" id="KW-0597">Phosphoprotein</keyword>
<dbReference type="AlphaFoldDB" id="A0A7I8IB92"/>
<feature type="transmembrane region" description="Helical" evidence="9">
    <location>
        <begin position="61"/>
        <end position="84"/>
    </location>
</feature>
<keyword evidence="5" id="KW-0547">Nucleotide-binding</keyword>
<keyword evidence="4" id="KW-0479">Metal-binding</keyword>
<evidence type="ECO:0000313" key="11">
    <source>
        <dbReference type="EMBL" id="CAA2615263.1"/>
    </source>
</evidence>
<sequence length="655" mass="72323">MRGQSRRAADRALRRRPCCHWGGGGRGVRRLRIRRYGGCDEDPLTLFSVENVLHCQKVSDFLISLAYFSIPLELFYFVTCAAIFPFRWIFVQFGAFIVLCGLTHLATVFTYAPHSFLLMLVLTVLKFLTALVSVATAITLLPLIPQILRVLVREGLLRKKTRDMDREVGLMKRQEEASWHAHEIVREIRRSLDRRTIIDTTMVELAKVLLLQSLDDREVAEIVGESGIVFLGPSSKLLCKEDGPFGPAVAIRIATRRASNSRRDRRGNSSEHKEEEPDYAILVLALPANEERAWTAQELEIIEVVADQVSVALSHCAAFEETLTMREKLQERNAMLKRAQQEAIKANDARMLFRSVMTGEMMGPVRAVAAVLSSLQLEKLKPEQLAMVKGGLVLSSLIQDTADVSAFEENKLEVSLRPFALRPALEEAVMMAKLLCCCRGVPFHCTVSGKIPVGVVGDERHILEAVLFMVAHLLAPATRGLVPEPGEGDDLGAEVAEEAIPGGEAPAKAPPGGELSESTRAMLEGMNILLVDGDTVNRSASRRVFERLGCRLTMASSWFECSELLYLRGSRFHLLLIDAAVLSKEGSDMSAQLGQLCSEGRLIAIALVPKGENDPPEWWMATGVQGAIAKPVVLQEMALELGRITQRLHPPSALP</sequence>
<gene>
    <name evidence="11" type="ORF">SI7747_01001617</name>
</gene>
<dbReference type="InterPro" id="IPR001789">
    <property type="entry name" value="Sig_transdc_resp-reg_receiver"/>
</dbReference>
<evidence type="ECO:0000259" key="10">
    <source>
        <dbReference type="PROSITE" id="PS50110"/>
    </source>
</evidence>
<evidence type="ECO:0000256" key="3">
    <source>
        <dbReference type="ARBA" id="ARBA00022679"/>
    </source>
</evidence>
<dbReference type="GO" id="GO:0038199">
    <property type="term" value="F:ethylene receptor activity"/>
    <property type="evidence" value="ECO:0007669"/>
    <property type="project" value="TreeGrafter"/>
</dbReference>
<dbReference type="GO" id="GO:0051740">
    <property type="term" value="F:ethylene binding"/>
    <property type="evidence" value="ECO:0007669"/>
    <property type="project" value="TreeGrafter"/>
</dbReference>
<feature type="transmembrane region" description="Helical" evidence="9">
    <location>
        <begin position="116"/>
        <end position="144"/>
    </location>
</feature>
<organism evidence="11">
    <name type="scientific">Spirodela intermedia</name>
    <name type="common">Intermediate duckweed</name>
    <dbReference type="NCBI Taxonomy" id="51605"/>
    <lineage>
        <taxon>Eukaryota</taxon>
        <taxon>Viridiplantae</taxon>
        <taxon>Streptophyta</taxon>
        <taxon>Embryophyta</taxon>
        <taxon>Tracheophyta</taxon>
        <taxon>Spermatophyta</taxon>
        <taxon>Magnoliopsida</taxon>
        <taxon>Liliopsida</taxon>
        <taxon>Araceae</taxon>
        <taxon>Lemnoideae</taxon>
        <taxon>Spirodela</taxon>
    </lineage>
</organism>
<feature type="modified residue" description="4-aspartylphosphate" evidence="8">
    <location>
        <position position="578"/>
    </location>
</feature>
<evidence type="ECO:0000256" key="6">
    <source>
        <dbReference type="ARBA" id="ARBA00022777"/>
    </source>
</evidence>
<evidence type="ECO:0000256" key="5">
    <source>
        <dbReference type="ARBA" id="ARBA00022741"/>
    </source>
</evidence>
<keyword evidence="12" id="KW-1185">Reference proteome</keyword>
<dbReference type="EMBL" id="LR743588">
    <property type="protein sequence ID" value="CAA2615263.1"/>
    <property type="molecule type" value="Genomic_DNA"/>
</dbReference>
<evidence type="ECO:0000256" key="9">
    <source>
        <dbReference type="SAM" id="Phobius"/>
    </source>
</evidence>
<dbReference type="GO" id="GO:0005783">
    <property type="term" value="C:endoplasmic reticulum"/>
    <property type="evidence" value="ECO:0007669"/>
    <property type="project" value="TreeGrafter"/>
</dbReference>
<keyword evidence="3" id="KW-0808">Transferase</keyword>
<proteinExistence type="predicted"/>
<dbReference type="SUPFAM" id="SSF52172">
    <property type="entry name" value="CheY-like"/>
    <property type="match status" value="1"/>
</dbReference>
<dbReference type="Pfam" id="PF25487">
    <property type="entry name" value="ETR1_N"/>
    <property type="match status" value="1"/>
</dbReference>
<dbReference type="GO" id="GO:0004673">
    <property type="term" value="F:protein histidine kinase activity"/>
    <property type="evidence" value="ECO:0007669"/>
    <property type="project" value="UniProtKB-EC"/>
</dbReference>
<evidence type="ECO:0000256" key="7">
    <source>
        <dbReference type="ARBA" id="ARBA00022840"/>
    </source>
</evidence>